<dbReference type="InterPro" id="IPR009218">
    <property type="entry name" value="HD_phosphohydro"/>
</dbReference>
<dbReference type="PANTHER" id="PTHR21174">
    <property type="match status" value="1"/>
</dbReference>
<dbReference type="RefSeq" id="WP_135700753.1">
    <property type="nucleotide sequence ID" value="NZ_JBHILI010000001.1"/>
</dbReference>
<dbReference type="EMBL" id="JBHILJ010000001">
    <property type="protein sequence ID" value="MFB5735509.1"/>
    <property type="molecule type" value="Genomic_DNA"/>
</dbReference>
<name>A0ABV5BJL9_9LEPT</name>
<reference evidence="1 2" key="1">
    <citation type="submission" date="2024-09" db="EMBL/GenBank/DDBJ databases">
        <title>Taxonomic and Genotyping Characterization of Leptospira Strains isolated from Multiple Sources in Colombia highlights the importance of intermediate species.</title>
        <authorList>
            <person name="Torres Higuera L."/>
            <person name="Rojas Tapias D."/>
            <person name="Jimenez Velasquez S."/>
            <person name="Renjifo Ibanez C."/>
        </authorList>
    </citation>
    <scope>NUCLEOTIDE SEQUENCE [LARGE SCALE GENOMIC DNA]</scope>
    <source>
        <strain evidence="1 2">Lep080</strain>
    </source>
</reference>
<organism evidence="1 2">
    <name type="scientific">Leptospira wolffii</name>
    <dbReference type="NCBI Taxonomy" id="409998"/>
    <lineage>
        <taxon>Bacteria</taxon>
        <taxon>Pseudomonadati</taxon>
        <taxon>Spirochaetota</taxon>
        <taxon>Spirochaetia</taxon>
        <taxon>Leptospirales</taxon>
        <taxon>Leptospiraceae</taxon>
        <taxon>Leptospira</taxon>
    </lineage>
</organism>
<dbReference type="Gene3D" id="1.10.3210.10">
    <property type="entry name" value="Hypothetical protein af1432"/>
    <property type="match status" value="1"/>
</dbReference>
<evidence type="ECO:0000313" key="2">
    <source>
        <dbReference type="Proteomes" id="UP001580391"/>
    </source>
</evidence>
<evidence type="ECO:0008006" key="3">
    <source>
        <dbReference type="Google" id="ProtNLM"/>
    </source>
</evidence>
<accession>A0ABV5BJL9</accession>
<comment type="caution">
    <text evidence="1">The sequence shown here is derived from an EMBL/GenBank/DDBJ whole genome shotgun (WGS) entry which is preliminary data.</text>
</comment>
<protein>
    <recommendedName>
        <fullName evidence="3">Metal-dependent HD superfamily phosphohydrolase</fullName>
    </recommendedName>
</protein>
<dbReference type="PANTHER" id="PTHR21174:SF0">
    <property type="entry name" value="HD PHOSPHOHYDROLASE FAMILY PROTEIN-RELATED"/>
    <property type="match status" value="1"/>
</dbReference>
<evidence type="ECO:0000313" key="1">
    <source>
        <dbReference type="EMBL" id="MFB5735509.1"/>
    </source>
</evidence>
<dbReference type="PIRSF" id="PIRSF035170">
    <property type="entry name" value="HD_phosphohydro"/>
    <property type="match status" value="1"/>
</dbReference>
<proteinExistence type="predicted"/>
<keyword evidence="2" id="KW-1185">Reference proteome</keyword>
<dbReference type="Proteomes" id="UP001580391">
    <property type="component" value="Unassembled WGS sequence"/>
</dbReference>
<sequence length="210" mass="25153">MILRDTFFEVLREFSPKEDRTAELWKEIETRYSEPQRHYHTLEHLFHFLRRLSEFRDRIADWPSTILAMYYHDIVYDPRDSKNEENSAILAEERILSLGIGSEKIEYCKNLILQTKGHNAASDFDTKVFLDCDLSILGADRESYGKYALQIRQEYIMYPDEVYFPGRKKVLEHFLSMDFIFKTQEYKDKNEKQARENLTWELGNLEAKNT</sequence>
<gene>
    <name evidence="1" type="ORF">ACE5IX_03260</name>
</gene>
<dbReference type="SUPFAM" id="SSF109604">
    <property type="entry name" value="HD-domain/PDEase-like"/>
    <property type="match status" value="1"/>
</dbReference>